<dbReference type="AlphaFoldDB" id="A0AAV1CI72"/>
<dbReference type="InterPro" id="IPR011990">
    <property type="entry name" value="TPR-like_helical_dom_sf"/>
</dbReference>
<feature type="repeat" description="PPR" evidence="2">
    <location>
        <begin position="187"/>
        <end position="221"/>
    </location>
</feature>
<sequence>MPKHQPNSPQTPYRFLTLLQSFIKNSTNSRKIKQIHSLIITNGHLHITSRWTNTLLYNSLIRIYCLFQPQSTFVLFRHMLCHNALPNHLTFPFLIKSSATLLPPIALLAGKPLGAQAFRRGVWYDPYMQTSFISLCAHVGDLESARKVFDEILQPNVVCHNAMIDAFGKNGDMNSAVLMFSGMSNRDVYSWTSLINGLARNERFGEALGFFGKMMVDGDVVSGLMKPTEATLVSVLSCCANLEGGKGMQLGKQVHGYMVKNERELSVFMGTALVAFYGKMDCFDYADRLFGMIAIKGVCTWNAMICSLALHCREKDAFGMFIAMVREGLSPNEITFIGLLSGCARASRVDLGMEIFHSMSSEYGIVPKMEHYGCVVDLLGRAGLLQEAYEFMENMPFKADASVLGALLGACRIHGATQMADEIGERILNLEPRDCGRYVQLSSIYAGAEKWDNAAALRRVMDDTGVEKIPAYSMIHEH</sequence>
<feature type="repeat" description="PPR" evidence="2">
    <location>
        <begin position="297"/>
        <end position="331"/>
    </location>
</feature>
<evidence type="ECO:0000313" key="4">
    <source>
        <dbReference type="Proteomes" id="UP001161247"/>
    </source>
</evidence>
<feature type="repeat" description="PPR" evidence="2">
    <location>
        <begin position="156"/>
        <end position="186"/>
    </location>
</feature>
<dbReference type="InterPro" id="IPR002885">
    <property type="entry name" value="PPR_rpt"/>
</dbReference>
<dbReference type="Pfam" id="PF01535">
    <property type="entry name" value="PPR"/>
    <property type="match status" value="2"/>
</dbReference>
<dbReference type="Pfam" id="PF12854">
    <property type="entry name" value="PPR_1"/>
    <property type="match status" value="1"/>
</dbReference>
<dbReference type="Gene3D" id="1.25.40.10">
    <property type="entry name" value="Tetratricopeptide repeat domain"/>
    <property type="match status" value="2"/>
</dbReference>
<protein>
    <submittedName>
        <fullName evidence="3">OLC1v1029944C1</fullName>
    </submittedName>
</protein>
<keyword evidence="1" id="KW-0677">Repeat</keyword>
<evidence type="ECO:0000313" key="3">
    <source>
        <dbReference type="EMBL" id="CAI9094242.1"/>
    </source>
</evidence>
<gene>
    <name evidence="3" type="ORF">OLC1_LOCUS5455</name>
</gene>
<evidence type="ECO:0000256" key="1">
    <source>
        <dbReference type="ARBA" id="ARBA00022737"/>
    </source>
</evidence>
<organism evidence="3 4">
    <name type="scientific">Oldenlandia corymbosa var. corymbosa</name>
    <dbReference type="NCBI Taxonomy" id="529605"/>
    <lineage>
        <taxon>Eukaryota</taxon>
        <taxon>Viridiplantae</taxon>
        <taxon>Streptophyta</taxon>
        <taxon>Embryophyta</taxon>
        <taxon>Tracheophyta</taxon>
        <taxon>Spermatophyta</taxon>
        <taxon>Magnoliopsida</taxon>
        <taxon>eudicotyledons</taxon>
        <taxon>Gunneridae</taxon>
        <taxon>Pentapetalae</taxon>
        <taxon>asterids</taxon>
        <taxon>lamiids</taxon>
        <taxon>Gentianales</taxon>
        <taxon>Rubiaceae</taxon>
        <taxon>Rubioideae</taxon>
        <taxon>Spermacoceae</taxon>
        <taxon>Hedyotis-Oldenlandia complex</taxon>
        <taxon>Oldenlandia</taxon>
    </lineage>
</organism>
<dbReference type="PROSITE" id="PS51375">
    <property type="entry name" value="PPR"/>
    <property type="match status" value="4"/>
</dbReference>
<dbReference type="Pfam" id="PF20431">
    <property type="entry name" value="E_motif"/>
    <property type="match status" value="1"/>
</dbReference>
<dbReference type="InterPro" id="IPR046960">
    <property type="entry name" value="PPR_At4g14850-like_plant"/>
</dbReference>
<dbReference type="GO" id="GO:0009451">
    <property type="term" value="P:RNA modification"/>
    <property type="evidence" value="ECO:0007669"/>
    <property type="project" value="InterPro"/>
</dbReference>
<dbReference type="GO" id="GO:0003723">
    <property type="term" value="F:RNA binding"/>
    <property type="evidence" value="ECO:0007669"/>
    <property type="project" value="InterPro"/>
</dbReference>
<dbReference type="EMBL" id="OX459119">
    <property type="protein sequence ID" value="CAI9094242.1"/>
    <property type="molecule type" value="Genomic_DNA"/>
</dbReference>
<dbReference type="InterPro" id="IPR046848">
    <property type="entry name" value="E_motif"/>
</dbReference>
<name>A0AAV1CI72_OLDCO</name>
<dbReference type="Pfam" id="PF13041">
    <property type="entry name" value="PPR_2"/>
    <property type="match status" value="1"/>
</dbReference>
<dbReference type="Proteomes" id="UP001161247">
    <property type="component" value="Chromosome 2"/>
</dbReference>
<dbReference type="NCBIfam" id="TIGR00756">
    <property type="entry name" value="PPR"/>
    <property type="match status" value="4"/>
</dbReference>
<dbReference type="PANTHER" id="PTHR47926:SF348">
    <property type="entry name" value="PENTATRICOPEPTIDE REPEAT-CONTAINING PROTEIN"/>
    <property type="match status" value="1"/>
</dbReference>
<evidence type="ECO:0000256" key="2">
    <source>
        <dbReference type="PROSITE-ProRule" id="PRU00708"/>
    </source>
</evidence>
<feature type="repeat" description="PPR" evidence="2">
    <location>
        <begin position="332"/>
        <end position="367"/>
    </location>
</feature>
<accession>A0AAV1CI72</accession>
<dbReference type="PANTHER" id="PTHR47926">
    <property type="entry name" value="PENTATRICOPEPTIDE REPEAT-CONTAINING PROTEIN"/>
    <property type="match status" value="1"/>
</dbReference>
<reference evidence="3" key="1">
    <citation type="submission" date="2023-03" db="EMBL/GenBank/DDBJ databases">
        <authorList>
            <person name="Julca I."/>
        </authorList>
    </citation>
    <scope>NUCLEOTIDE SEQUENCE</scope>
</reference>
<keyword evidence="4" id="KW-1185">Reference proteome</keyword>
<dbReference type="FunFam" id="1.25.40.10:FF:000090">
    <property type="entry name" value="Pentatricopeptide repeat-containing protein, chloroplastic"/>
    <property type="match status" value="1"/>
</dbReference>
<proteinExistence type="predicted"/>